<sequence>MPRGRHPPLRGCLGSSFSPSTALVVSPSTTPTVPSSSTAVAPIWHLPPSAVGAPPPSVPLLTPSSNAATGHDQNAKHKTDLEPHVEDRDASHEAGNVAECATSAKK</sequence>
<dbReference type="Proteomes" id="UP001163823">
    <property type="component" value="Chromosome 3"/>
</dbReference>
<dbReference type="KEGG" id="qsa:O6P43_006029"/>
<gene>
    <name evidence="2" type="ORF">O6P43_006029</name>
</gene>
<evidence type="ECO:0000313" key="2">
    <source>
        <dbReference type="EMBL" id="KAJ7976215.1"/>
    </source>
</evidence>
<proteinExistence type="predicted"/>
<dbReference type="AlphaFoldDB" id="A0AAD7Q7C5"/>
<evidence type="ECO:0000313" key="3">
    <source>
        <dbReference type="Proteomes" id="UP001163823"/>
    </source>
</evidence>
<accession>A0AAD7Q7C5</accession>
<feature type="compositionally biased region" description="Basic and acidic residues" evidence="1">
    <location>
        <begin position="73"/>
        <end position="92"/>
    </location>
</feature>
<reference evidence="2" key="1">
    <citation type="journal article" date="2023" name="Science">
        <title>Elucidation of the pathway for biosynthesis of saponin adjuvants from the soapbark tree.</title>
        <authorList>
            <person name="Reed J."/>
            <person name="Orme A."/>
            <person name="El-Demerdash A."/>
            <person name="Owen C."/>
            <person name="Martin L.B.B."/>
            <person name="Misra R.C."/>
            <person name="Kikuchi S."/>
            <person name="Rejzek M."/>
            <person name="Martin A.C."/>
            <person name="Harkess A."/>
            <person name="Leebens-Mack J."/>
            <person name="Louveau T."/>
            <person name="Stephenson M.J."/>
            <person name="Osbourn A."/>
        </authorList>
    </citation>
    <scope>NUCLEOTIDE SEQUENCE</scope>
    <source>
        <strain evidence="2">S10</strain>
    </source>
</reference>
<evidence type="ECO:0000256" key="1">
    <source>
        <dbReference type="SAM" id="MobiDB-lite"/>
    </source>
</evidence>
<keyword evidence="3" id="KW-1185">Reference proteome</keyword>
<dbReference type="EMBL" id="JARAOO010000003">
    <property type="protein sequence ID" value="KAJ7976215.1"/>
    <property type="molecule type" value="Genomic_DNA"/>
</dbReference>
<feature type="region of interest" description="Disordered" evidence="1">
    <location>
        <begin position="49"/>
        <end position="106"/>
    </location>
</feature>
<comment type="caution">
    <text evidence="2">The sequence shown here is derived from an EMBL/GenBank/DDBJ whole genome shotgun (WGS) entry which is preliminary data.</text>
</comment>
<name>A0AAD7Q7C5_QUISA</name>
<organism evidence="2 3">
    <name type="scientific">Quillaja saponaria</name>
    <name type="common">Soap bark tree</name>
    <dbReference type="NCBI Taxonomy" id="32244"/>
    <lineage>
        <taxon>Eukaryota</taxon>
        <taxon>Viridiplantae</taxon>
        <taxon>Streptophyta</taxon>
        <taxon>Embryophyta</taxon>
        <taxon>Tracheophyta</taxon>
        <taxon>Spermatophyta</taxon>
        <taxon>Magnoliopsida</taxon>
        <taxon>eudicotyledons</taxon>
        <taxon>Gunneridae</taxon>
        <taxon>Pentapetalae</taxon>
        <taxon>rosids</taxon>
        <taxon>fabids</taxon>
        <taxon>Fabales</taxon>
        <taxon>Quillajaceae</taxon>
        <taxon>Quillaja</taxon>
    </lineage>
</organism>
<protein>
    <submittedName>
        <fullName evidence="2">Uncharacterized protein</fullName>
    </submittedName>
</protein>